<reference evidence="1 2" key="1">
    <citation type="journal article" date="2017" name="Int. J. Syst. Evol. Microbiol.">
        <title>Mycobacterium talmoniae sp. nov., a slowly growing mycobacterium isolated from human respiratory samples.</title>
        <authorList>
            <person name="Davidson R.M."/>
            <person name="DeGroote M.A."/>
            <person name="Marola J.L."/>
            <person name="Buss S."/>
            <person name="Jones V."/>
            <person name="McNeil M.R."/>
            <person name="Freifeld A.G."/>
            <person name="Elaine Epperson L."/>
            <person name="Hasan N.A."/>
            <person name="Jackson M."/>
            <person name="Iwen P.C."/>
            <person name="Salfinger M."/>
            <person name="Strong M."/>
        </authorList>
    </citation>
    <scope>NUCLEOTIDE SEQUENCE [LARGE SCALE GENOMIC DNA]</scope>
    <source>
        <strain evidence="1 2">ATCC BAA-2683</strain>
    </source>
</reference>
<name>A0A2S8BDP2_9MYCO</name>
<gene>
    <name evidence="1" type="ORF">C1Y40_05056</name>
</gene>
<proteinExistence type="predicted"/>
<dbReference type="EMBL" id="PPEA01000714">
    <property type="protein sequence ID" value="PQM44790.1"/>
    <property type="molecule type" value="Genomic_DNA"/>
</dbReference>
<evidence type="ECO:0000313" key="1">
    <source>
        <dbReference type="EMBL" id="PQM44790.1"/>
    </source>
</evidence>
<dbReference type="AlphaFoldDB" id="A0A2S8BDP2"/>
<organism evidence="1 2">
    <name type="scientific">Mycobacterium talmoniae</name>
    <dbReference type="NCBI Taxonomy" id="1858794"/>
    <lineage>
        <taxon>Bacteria</taxon>
        <taxon>Bacillati</taxon>
        <taxon>Actinomycetota</taxon>
        <taxon>Actinomycetes</taxon>
        <taxon>Mycobacteriales</taxon>
        <taxon>Mycobacteriaceae</taxon>
        <taxon>Mycobacterium</taxon>
    </lineage>
</organism>
<comment type="caution">
    <text evidence="1">The sequence shown here is derived from an EMBL/GenBank/DDBJ whole genome shotgun (WGS) entry which is preliminary data.</text>
</comment>
<protein>
    <submittedName>
        <fullName evidence="1">Uncharacterized protein</fullName>
    </submittedName>
</protein>
<sequence>MVPPAAADHACGTLSAPIDAAWPSFAEIAWVAEVKWPASVPTAPCSFPSTNCPMAVINDSGAPIPVRPLVPVICPIRANCMSMLIGYMANRAGMLP</sequence>
<accession>A0A2S8BDP2</accession>
<evidence type="ECO:0000313" key="2">
    <source>
        <dbReference type="Proteomes" id="UP000238296"/>
    </source>
</evidence>
<dbReference type="Proteomes" id="UP000238296">
    <property type="component" value="Unassembled WGS sequence"/>
</dbReference>